<evidence type="ECO:0000256" key="8">
    <source>
        <dbReference type="SAM" id="MobiDB-lite"/>
    </source>
</evidence>
<dbReference type="GO" id="GO:0003735">
    <property type="term" value="F:structural constituent of ribosome"/>
    <property type="evidence" value="ECO:0007669"/>
    <property type="project" value="TreeGrafter"/>
</dbReference>
<dbReference type="PANTHER" id="PTHR28595">
    <property type="entry name" value="39S RIBOSOMAL PROTEIN L54, MITOCHONDRIAL"/>
    <property type="match status" value="1"/>
</dbReference>
<dbReference type="OrthoDB" id="10252718at2759"/>
<dbReference type="RefSeq" id="XP_013754837.1">
    <property type="nucleotide sequence ID" value="XM_013899383.1"/>
</dbReference>
<dbReference type="Proteomes" id="UP000054408">
    <property type="component" value="Unassembled WGS sequence"/>
</dbReference>
<keyword evidence="4" id="KW-0496">Mitochondrion</keyword>
<keyword evidence="3" id="KW-0689">Ribosomal protein</keyword>
<keyword evidence="10" id="KW-1185">Reference proteome</keyword>
<keyword evidence="2" id="KW-0809">Transit peptide</keyword>
<dbReference type="AlphaFoldDB" id="A0A0L0DKV5"/>
<dbReference type="Pfam" id="PF08561">
    <property type="entry name" value="Ribosomal_L37"/>
    <property type="match status" value="1"/>
</dbReference>
<evidence type="ECO:0000256" key="4">
    <source>
        <dbReference type="ARBA" id="ARBA00023128"/>
    </source>
</evidence>
<evidence type="ECO:0000313" key="9">
    <source>
        <dbReference type="EMBL" id="KNC52942.1"/>
    </source>
</evidence>
<reference evidence="9 10" key="1">
    <citation type="submission" date="2010-05" db="EMBL/GenBank/DDBJ databases">
        <title>The Genome Sequence of Thecamonas trahens ATCC 50062.</title>
        <authorList>
            <consortium name="The Broad Institute Genome Sequencing Platform"/>
            <person name="Russ C."/>
            <person name="Cuomo C."/>
            <person name="Shea T."/>
            <person name="Young S.K."/>
            <person name="Zeng Q."/>
            <person name="Koehrsen M."/>
            <person name="Haas B."/>
            <person name="Borodovsky M."/>
            <person name="Guigo R."/>
            <person name="Alvarado L."/>
            <person name="Berlin A."/>
            <person name="Bochicchio J."/>
            <person name="Borenstein D."/>
            <person name="Chapman S."/>
            <person name="Chen Z."/>
            <person name="Freedman E."/>
            <person name="Gellesch M."/>
            <person name="Goldberg J."/>
            <person name="Griggs A."/>
            <person name="Gujja S."/>
            <person name="Heilman E."/>
            <person name="Heiman D."/>
            <person name="Hepburn T."/>
            <person name="Howarth C."/>
            <person name="Jen D."/>
            <person name="Larson L."/>
            <person name="Mehta T."/>
            <person name="Park D."/>
            <person name="Pearson M."/>
            <person name="Roberts A."/>
            <person name="Saif S."/>
            <person name="Shenoy N."/>
            <person name="Sisk P."/>
            <person name="Stolte C."/>
            <person name="Sykes S."/>
            <person name="Thomson T."/>
            <person name="Walk T."/>
            <person name="White J."/>
            <person name="Yandava C."/>
            <person name="Burger G."/>
            <person name="Gray M.W."/>
            <person name="Holland P.W.H."/>
            <person name="King N."/>
            <person name="Lang F.B.F."/>
            <person name="Roger A.J."/>
            <person name="Ruiz-Trillo I."/>
            <person name="Lander E."/>
            <person name="Nusbaum C."/>
        </authorList>
    </citation>
    <scope>NUCLEOTIDE SEQUENCE [LARGE SCALE GENOMIC DNA]</scope>
    <source>
        <strain evidence="9 10">ATCC 50062</strain>
    </source>
</reference>
<keyword evidence="5" id="KW-0687">Ribonucleoprotein</keyword>
<organism evidence="9 10">
    <name type="scientific">Thecamonas trahens ATCC 50062</name>
    <dbReference type="NCBI Taxonomy" id="461836"/>
    <lineage>
        <taxon>Eukaryota</taxon>
        <taxon>Apusozoa</taxon>
        <taxon>Apusomonadida</taxon>
        <taxon>Apusomonadidae</taxon>
        <taxon>Thecamonas</taxon>
    </lineage>
</organism>
<gene>
    <name evidence="9" type="ORF">AMSG_09110</name>
</gene>
<evidence type="ECO:0000256" key="2">
    <source>
        <dbReference type="ARBA" id="ARBA00022946"/>
    </source>
</evidence>
<evidence type="ECO:0000256" key="5">
    <source>
        <dbReference type="ARBA" id="ARBA00023274"/>
    </source>
</evidence>
<evidence type="ECO:0000256" key="1">
    <source>
        <dbReference type="ARBA" id="ARBA00004173"/>
    </source>
</evidence>
<accession>A0A0L0DKV5</accession>
<evidence type="ECO:0000313" key="10">
    <source>
        <dbReference type="Proteomes" id="UP000054408"/>
    </source>
</evidence>
<sequence>MLRAVSSQVTRGLARAVHATQLVRDTSDLPKELTMHTGDADPHPMERTMEGLNVVAGQPDPPLKPDSEYPDWLWELSTEKAEFSPEDGGKYFRQQRRRGIKQHNVDQQYAKV</sequence>
<dbReference type="EMBL" id="GL349477">
    <property type="protein sequence ID" value="KNC52942.1"/>
    <property type="molecule type" value="Genomic_DNA"/>
</dbReference>
<dbReference type="InterPro" id="IPR013870">
    <property type="entry name" value="Ribosomal_mL54"/>
</dbReference>
<proteinExistence type="inferred from homology"/>
<dbReference type="PANTHER" id="PTHR28595:SF1">
    <property type="entry name" value="LARGE RIBOSOMAL SUBUNIT PROTEIN ML54"/>
    <property type="match status" value="1"/>
</dbReference>
<feature type="region of interest" description="Disordered" evidence="8">
    <location>
        <begin position="25"/>
        <end position="46"/>
    </location>
</feature>
<comment type="similarity">
    <text evidence="6">Belongs to the mitochondrion-specific ribosomal protein mL54 family.</text>
</comment>
<evidence type="ECO:0000256" key="7">
    <source>
        <dbReference type="ARBA" id="ARBA00035179"/>
    </source>
</evidence>
<dbReference type="GO" id="GO:0005762">
    <property type="term" value="C:mitochondrial large ribosomal subunit"/>
    <property type="evidence" value="ECO:0007669"/>
    <property type="project" value="TreeGrafter"/>
</dbReference>
<evidence type="ECO:0000256" key="6">
    <source>
        <dbReference type="ARBA" id="ARBA00033752"/>
    </source>
</evidence>
<protein>
    <recommendedName>
        <fullName evidence="7">Large ribosomal subunit protein mL54</fullName>
    </recommendedName>
</protein>
<evidence type="ECO:0000256" key="3">
    <source>
        <dbReference type="ARBA" id="ARBA00022980"/>
    </source>
</evidence>
<dbReference type="GeneID" id="25567640"/>
<comment type="subcellular location">
    <subcellularLocation>
        <location evidence="1">Mitochondrion</location>
    </subcellularLocation>
</comment>
<name>A0A0L0DKV5_THETB</name>